<evidence type="ECO:0000313" key="1">
    <source>
        <dbReference type="EMBL" id="OMG88006.1"/>
    </source>
</evidence>
<evidence type="ECO:0000313" key="2">
    <source>
        <dbReference type="Proteomes" id="UP000187251"/>
    </source>
</evidence>
<organism evidence="1 2">
    <name type="scientific">Alcaligenes xylosoxydans xylosoxydans</name>
    <name type="common">Achromobacter xylosoxidans</name>
    <dbReference type="NCBI Taxonomy" id="85698"/>
    <lineage>
        <taxon>Bacteria</taxon>
        <taxon>Pseudomonadati</taxon>
        <taxon>Pseudomonadota</taxon>
        <taxon>Betaproteobacteria</taxon>
        <taxon>Burkholderiales</taxon>
        <taxon>Alcaligenaceae</taxon>
        <taxon>Achromobacter</taxon>
    </lineage>
</organism>
<name>A0A1R1JV67_ALCXX</name>
<comment type="caution">
    <text evidence="1">The sequence shown here is derived from an EMBL/GenBank/DDBJ whole genome shotgun (WGS) entry which is preliminary data.</text>
</comment>
<proteinExistence type="predicted"/>
<dbReference type="Proteomes" id="UP000187251">
    <property type="component" value="Unassembled WGS sequence"/>
</dbReference>
<dbReference type="EMBL" id="MJMN01000013">
    <property type="protein sequence ID" value="OMG88006.1"/>
    <property type="molecule type" value="Genomic_DNA"/>
</dbReference>
<accession>A0A1R1JV67</accession>
<dbReference type="RefSeq" id="WP_076412062.1">
    <property type="nucleotide sequence ID" value="NZ_MJMN01000013.1"/>
</dbReference>
<reference evidence="1 2" key="1">
    <citation type="submission" date="2016-09" db="EMBL/GenBank/DDBJ databases">
        <title>Phylogenomics of Achromobacter.</title>
        <authorList>
            <person name="Jeukens J."/>
            <person name="Freschi L."/>
            <person name="Vincent A.T."/>
            <person name="Emond-Rheault J.-G."/>
            <person name="Kukavica-Ibrulj I."/>
            <person name="Charette S.J."/>
            <person name="Levesque R.C."/>
        </authorList>
    </citation>
    <scope>NUCLEOTIDE SEQUENCE [LARGE SCALE GENOMIC DNA]</scope>
    <source>
        <strain evidence="1 2">AUS488</strain>
    </source>
</reference>
<evidence type="ECO:0008006" key="3">
    <source>
        <dbReference type="Google" id="ProtNLM"/>
    </source>
</evidence>
<sequence>MFAPVEEVLSTPAVLAIVGASGIWGSGIAPADQAAPYVVWQTVADDPYVQLSGAPEDDRDEVQIDIYSAIEAQSNALARAVRDALDDAGVVNALVFAARETATKLFRISLRADFIHTRQ</sequence>
<dbReference type="InterPro" id="IPR021508">
    <property type="entry name" value="Gp17-like"/>
</dbReference>
<gene>
    <name evidence="1" type="ORF">BIZ92_10440</name>
</gene>
<protein>
    <recommendedName>
        <fullName evidence="3">DUF3168 domain-containing protein</fullName>
    </recommendedName>
</protein>
<dbReference type="OrthoDB" id="8641784at2"/>
<dbReference type="Pfam" id="PF11367">
    <property type="entry name" value="Tail_completion_gp17"/>
    <property type="match status" value="1"/>
</dbReference>
<dbReference type="AlphaFoldDB" id="A0A1R1JV67"/>